<dbReference type="OrthoDB" id="5824591at2"/>
<evidence type="ECO:0000256" key="1">
    <source>
        <dbReference type="SAM" id="SignalP"/>
    </source>
</evidence>
<evidence type="ECO:0000313" key="2">
    <source>
        <dbReference type="EMBL" id="SDJ33323.1"/>
    </source>
</evidence>
<keyword evidence="3" id="KW-1185">Reference proteome</keyword>
<gene>
    <name evidence="2" type="ORF">SAMN04488540_10727</name>
</gene>
<evidence type="ECO:0000313" key="3">
    <source>
        <dbReference type="Proteomes" id="UP000199527"/>
    </source>
</evidence>
<protein>
    <submittedName>
        <fullName evidence="2">Uncharacterized protein</fullName>
    </submittedName>
</protein>
<feature type="signal peptide" evidence="1">
    <location>
        <begin position="1"/>
        <end position="19"/>
    </location>
</feature>
<dbReference type="EMBL" id="FNEM01000007">
    <property type="protein sequence ID" value="SDJ33323.1"/>
    <property type="molecule type" value="Genomic_DNA"/>
</dbReference>
<dbReference type="Proteomes" id="UP000199527">
    <property type="component" value="Unassembled WGS sequence"/>
</dbReference>
<reference evidence="3" key="1">
    <citation type="submission" date="2016-10" db="EMBL/GenBank/DDBJ databases">
        <authorList>
            <person name="Varghese N."/>
            <person name="Submissions S."/>
        </authorList>
    </citation>
    <scope>NUCLEOTIDE SEQUENCE [LARGE SCALE GENOMIC DNA]</scope>
    <source>
        <strain evidence="3">DSM 23317</strain>
    </source>
</reference>
<accession>A0A1G8SVU2</accession>
<keyword evidence="1" id="KW-0732">Signal</keyword>
<dbReference type="RefSeq" id="WP_090365114.1">
    <property type="nucleotide sequence ID" value="NZ_FNEM01000007.1"/>
</dbReference>
<proteinExistence type="predicted"/>
<sequence length="95" mass="10181">MKTLLFTLVALFFSSTALATGGGGGGNPGPASGVNISATHCYDANAKRIKDSAIMKKERRCPVTGVNQIDLLNYNNFYGNKPKGETLSMIQKRKN</sequence>
<organism evidence="2 3">
    <name type="scientific">Ferrimonas sediminum</name>
    <dbReference type="NCBI Taxonomy" id="718193"/>
    <lineage>
        <taxon>Bacteria</taxon>
        <taxon>Pseudomonadati</taxon>
        <taxon>Pseudomonadota</taxon>
        <taxon>Gammaproteobacteria</taxon>
        <taxon>Alteromonadales</taxon>
        <taxon>Ferrimonadaceae</taxon>
        <taxon>Ferrimonas</taxon>
    </lineage>
</organism>
<dbReference type="AlphaFoldDB" id="A0A1G8SVU2"/>
<feature type="chain" id="PRO_5011655445" evidence="1">
    <location>
        <begin position="20"/>
        <end position="95"/>
    </location>
</feature>
<name>A0A1G8SVU2_9GAMM</name>